<keyword evidence="5" id="KW-0378">Hydrolase</keyword>
<evidence type="ECO:0000256" key="9">
    <source>
        <dbReference type="ARBA" id="ARBA00023288"/>
    </source>
</evidence>
<dbReference type="GO" id="GO:0016020">
    <property type="term" value="C:membrane"/>
    <property type="evidence" value="ECO:0007669"/>
    <property type="project" value="UniProtKB-SubCell"/>
</dbReference>
<dbReference type="InterPro" id="IPR038765">
    <property type="entry name" value="Papain-like_cys_pep_sf"/>
</dbReference>
<accession>R1J0J0</accession>
<evidence type="ECO:0000256" key="1">
    <source>
        <dbReference type="ARBA" id="ARBA00004635"/>
    </source>
</evidence>
<keyword evidence="6" id="KW-0788">Thiol protease</keyword>
<comment type="similarity">
    <text evidence="2">Belongs to the peptidase C40 family.</text>
</comment>
<dbReference type="EMBL" id="ANFM02000006">
    <property type="protein sequence ID" value="EOD81150.1"/>
    <property type="molecule type" value="Genomic_DNA"/>
</dbReference>
<evidence type="ECO:0000256" key="2">
    <source>
        <dbReference type="ARBA" id="ARBA00007074"/>
    </source>
</evidence>
<evidence type="ECO:0000256" key="6">
    <source>
        <dbReference type="ARBA" id="ARBA00022807"/>
    </source>
</evidence>
<dbReference type="eggNOG" id="COG0791">
    <property type="taxonomic scope" value="Bacteria"/>
</dbReference>
<keyword evidence="9 11" id="KW-0449">Lipoprotein</keyword>
<dbReference type="GO" id="GO:0008234">
    <property type="term" value="F:cysteine-type peptidase activity"/>
    <property type="evidence" value="ECO:0007669"/>
    <property type="project" value="UniProtKB-KW"/>
</dbReference>
<sequence length="83" mass="9514">MFEHSLPRTTRQQIKTGDKISLATADHGDLIFFKTGSTRYHVGIYIGEKQFMHASSSKGVTISRVDNPYWSARVIDVRRYPLQ</sequence>
<evidence type="ECO:0000259" key="10">
    <source>
        <dbReference type="PROSITE" id="PS51935"/>
    </source>
</evidence>
<keyword evidence="12" id="KW-1185">Reference proteome</keyword>
<name>R1J0J0_9GAMM</name>
<dbReference type="AlphaFoldDB" id="R1J0J0"/>
<dbReference type="SUPFAM" id="SSF54001">
    <property type="entry name" value="Cysteine proteinases"/>
    <property type="match status" value="1"/>
</dbReference>
<proteinExistence type="inferred from homology"/>
<dbReference type="Proteomes" id="UP000011223">
    <property type="component" value="Unassembled WGS sequence"/>
</dbReference>
<dbReference type="Pfam" id="PF00877">
    <property type="entry name" value="NLPC_P60"/>
    <property type="match status" value="1"/>
</dbReference>
<dbReference type="GO" id="GO:0006508">
    <property type="term" value="P:proteolysis"/>
    <property type="evidence" value="ECO:0007669"/>
    <property type="project" value="UniProtKB-KW"/>
</dbReference>
<keyword evidence="7" id="KW-0472">Membrane</keyword>
<keyword evidence="3" id="KW-0645">Protease</keyword>
<comment type="subcellular location">
    <subcellularLocation>
        <location evidence="1">Membrane</location>
        <topology evidence="1">Lipid-anchor</topology>
    </subcellularLocation>
</comment>
<dbReference type="PANTHER" id="PTHR47360:SF3">
    <property type="entry name" value="MUREIN DD-ENDOPEPTIDASE MEPS_MUREIN LD-CARBOXYPEPTIDASE"/>
    <property type="match status" value="1"/>
</dbReference>
<evidence type="ECO:0000313" key="12">
    <source>
        <dbReference type="Proteomes" id="UP000011223"/>
    </source>
</evidence>
<evidence type="ECO:0000256" key="3">
    <source>
        <dbReference type="ARBA" id="ARBA00022670"/>
    </source>
</evidence>
<evidence type="ECO:0000256" key="5">
    <source>
        <dbReference type="ARBA" id="ARBA00022801"/>
    </source>
</evidence>
<evidence type="ECO:0000313" key="11">
    <source>
        <dbReference type="EMBL" id="EOD81150.1"/>
    </source>
</evidence>
<gene>
    <name evidence="11" type="ORF">D515_04051</name>
</gene>
<dbReference type="Gene3D" id="3.90.1720.10">
    <property type="entry name" value="endopeptidase domain like (from Nostoc punctiforme)"/>
    <property type="match status" value="1"/>
</dbReference>
<dbReference type="PROSITE" id="PS51935">
    <property type="entry name" value="NLPC_P60"/>
    <property type="match status" value="1"/>
</dbReference>
<comment type="caution">
    <text evidence="11">The sequence shown here is derived from an EMBL/GenBank/DDBJ whole genome shotgun (WGS) entry which is preliminary data.</text>
</comment>
<evidence type="ECO:0000256" key="8">
    <source>
        <dbReference type="ARBA" id="ARBA00023139"/>
    </source>
</evidence>
<keyword evidence="4" id="KW-0732">Signal</keyword>
<organism evidence="11 12">
    <name type="scientific">Grimontia indica</name>
    <dbReference type="NCBI Taxonomy" id="1056512"/>
    <lineage>
        <taxon>Bacteria</taxon>
        <taxon>Pseudomonadati</taxon>
        <taxon>Pseudomonadota</taxon>
        <taxon>Gammaproteobacteria</taxon>
        <taxon>Vibrionales</taxon>
        <taxon>Vibrionaceae</taxon>
        <taxon>Grimontia</taxon>
    </lineage>
</organism>
<reference evidence="11 12" key="1">
    <citation type="journal article" date="2014" name="PLoS ONE">
        <title>Grimontia indica AK16(T), sp. nov., Isolated from a Seawater Sample Reports the Presence of Pathogenic Genes Similar to Vibrio Genus.</title>
        <authorList>
            <person name="Singh A."/>
            <person name="Vaidya B."/>
            <person name="Khatri I."/>
            <person name="Srinivas T.N."/>
            <person name="Subramanian S."/>
            <person name="Korpole S."/>
            <person name="Pinnaka A.K."/>
        </authorList>
    </citation>
    <scope>NUCLEOTIDE SEQUENCE [LARGE SCALE GENOMIC DNA]</scope>
    <source>
        <strain evidence="11 12">AK16</strain>
    </source>
</reference>
<dbReference type="InterPro" id="IPR000064">
    <property type="entry name" value="NLP_P60_dom"/>
</dbReference>
<dbReference type="InterPro" id="IPR052062">
    <property type="entry name" value="Murein_DD/LD_carboxypeptidase"/>
</dbReference>
<evidence type="ECO:0000256" key="7">
    <source>
        <dbReference type="ARBA" id="ARBA00023136"/>
    </source>
</evidence>
<evidence type="ECO:0000256" key="4">
    <source>
        <dbReference type="ARBA" id="ARBA00022729"/>
    </source>
</evidence>
<dbReference type="PANTHER" id="PTHR47360">
    <property type="entry name" value="MUREIN DD-ENDOPEPTIDASE MEPS/MUREIN LD-CARBOXYPEPTIDASE"/>
    <property type="match status" value="1"/>
</dbReference>
<feature type="domain" description="NlpC/P60" evidence="10">
    <location>
        <begin position="1"/>
        <end position="81"/>
    </location>
</feature>
<keyword evidence="8" id="KW-0564">Palmitate</keyword>
<protein>
    <submittedName>
        <fullName evidence="11">Lipoprotein NlpC</fullName>
    </submittedName>
</protein>